<reference evidence="2" key="1">
    <citation type="journal article" date="2020" name="Stud. Mycol.">
        <title>101 Dothideomycetes genomes: a test case for predicting lifestyles and emergence of pathogens.</title>
        <authorList>
            <person name="Haridas S."/>
            <person name="Albert R."/>
            <person name="Binder M."/>
            <person name="Bloem J."/>
            <person name="Labutti K."/>
            <person name="Salamov A."/>
            <person name="Andreopoulos B."/>
            <person name="Baker S."/>
            <person name="Barry K."/>
            <person name="Bills G."/>
            <person name="Bluhm B."/>
            <person name="Cannon C."/>
            <person name="Castanera R."/>
            <person name="Culley D."/>
            <person name="Daum C."/>
            <person name="Ezra D."/>
            <person name="Gonzalez J."/>
            <person name="Henrissat B."/>
            <person name="Kuo A."/>
            <person name="Liang C."/>
            <person name="Lipzen A."/>
            <person name="Lutzoni F."/>
            <person name="Magnuson J."/>
            <person name="Mondo S."/>
            <person name="Nolan M."/>
            <person name="Ohm R."/>
            <person name="Pangilinan J."/>
            <person name="Park H.-J."/>
            <person name="Ramirez L."/>
            <person name="Alfaro M."/>
            <person name="Sun H."/>
            <person name="Tritt A."/>
            <person name="Yoshinaga Y."/>
            <person name="Zwiers L.-H."/>
            <person name="Turgeon B."/>
            <person name="Goodwin S."/>
            <person name="Spatafora J."/>
            <person name="Crous P."/>
            <person name="Grigoriev I."/>
        </authorList>
    </citation>
    <scope>NUCLEOTIDE SEQUENCE</scope>
    <source>
        <strain evidence="2">CBS 473.64</strain>
    </source>
</reference>
<sequence>MKAGNARPRRHRETTRCRASFSTCPPRLHRAAHGTSAAQDRPHLPPSYLPRRPRAPLEDPTTDEIGQRDVCGGGEFTLAGYLLSRCHSERPAAGSDAKGPGRLAPAYRRISGRCMTDSYSITAAFRYTALNELESTIQAERLRSCLHRIWGFWRDHAESFTGKLGIGNSDGRYEGQLEMERRQRYERKARARRQQENGRRYKRREIREGTRTREEQHVM</sequence>
<feature type="region of interest" description="Disordered" evidence="1">
    <location>
        <begin position="184"/>
        <end position="219"/>
    </location>
</feature>
<name>A0A6A6S989_9PLEO</name>
<accession>A0A6A6S989</accession>
<dbReference type="EMBL" id="MU006779">
    <property type="protein sequence ID" value="KAF2644319.1"/>
    <property type="molecule type" value="Genomic_DNA"/>
</dbReference>
<dbReference type="AlphaFoldDB" id="A0A6A6S989"/>
<proteinExistence type="predicted"/>
<dbReference type="Proteomes" id="UP000799753">
    <property type="component" value="Unassembled WGS sequence"/>
</dbReference>
<protein>
    <submittedName>
        <fullName evidence="2">Uncharacterized protein</fullName>
    </submittedName>
</protein>
<evidence type="ECO:0000313" key="2">
    <source>
        <dbReference type="EMBL" id="KAF2644319.1"/>
    </source>
</evidence>
<keyword evidence="3" id="KW-1185">Reference proteome</keyword>
<organism evidence="2 3">
    <name type="scientific">Massarina eburnea CBS 473.64</name>
    <dbReference type="NCBI Taxonomy" id="1395130"/>
    <lineage>
        <taxon>Eukaryota</taxon>
        <taxon>Fungi</taxon>
        <taxon>Dikarya</taxon>
        <taxon>Ascomycota</taxon>
        <taxon>Pezizomycotina</taxon>
        <taxon>Dothideomycetes</taxon>
        <taxon>Pleosporomycetidae</taxon>
        <taxon>Pleosporales</taxon>
        <taxon>Massarineae</taxon>
        <taxon>Massarinaceae</taxon>
        <taxon>Massarina</taxon>
    </lineage>
</organism>
<evidence type="ECO:0000313" key="3">
    <source>
        <dbReference type="Proteomes" id="UP000799753"/>
    </source>
</evidence>
<feature type="region of interest" description="Disordered" evidence="1">
    <location>
        <begin position="1"/>
        <end position="66"/>
    </location>
</feature>
<evidence type="ECO:0000256" key="1">
    <source>
        <dbReference type="SAM" id="MobiDB-lite"/>
    </source>
</evidence>
<gene>
    <name evidence="2" type="ORF">P280DRAFT_477706</name>
</gene>